<dbReference type="PANTHER" id="PTHR43877">
    <property type="entry name" value="AMINOALKYLPHOSPHONATE N-ACETYLTRANSFERASE-RELATED-RELATED"/>
    <property type="match status" value="1"/>
</dbReference>
<dbReference type="Gene3D" id="3.40.630.30">
    <property type="match status" value="1"/>
</dbReference>
<dbReference type="Pfam" id="PF00583">
    <property type="entry name" value="Acetyltransf_1"/>
    <property type="match status" value="1"/>
</dbReference>
<dbReference type="CDD" id="cd04301">
    <property type="entry name" value="NAT_SF"/>
    <property type="match status" value="1"/>
</dbReference>
<gene>
    <name evidence="4" type="ORF">J2S17_005091</name>
</gene>
<dbReference type="InterPro" id="IPR050832">
    <property type="entry name" value="Bact_Acetyltransf"/>
</dbReference>
<evidence type="ECO:0000259" key="3">
    <source>
        <dbReference type="PROSITE" id="PS51186"/>
    </source>
</evidence>
<protein>
    <submittedName>
        <fullName evidence="4">RimJ/RimL family protein N-acetyltransferase</fullName>
    </submittedName>
</protein>
<accession>A0ABU0AT02</accession>
<dbReference type="Proteomes" id="UP001238088">
    <property type="component" value="Unassembled WGS sequence"/>
</dbReference>
<dbReference type="InterPro" id="IPR000182">
    <property type="entry name" value="GNAT_dom"/>
</dbReference>
<dbReference type="PANTHER" id="PTHR43877:SF2">
    <property type="entry name" value="AMINOALKYLPHOSPHONATE N-ACETYLTRANSFERASE-RELATED"/>
    <property type="match status" value="1"/>
</dbReference>
<keyword evidence="1" id="KW-0808">Transferase</keyword>
<keyword evidence="2" id="KW-0012">Acyltransferase</keyword>
<proteinExistence type="predicted"/>
<dbReference type="InterPro" id="IPR016181">
    <property type="entry name" value="Acyl_CoA_acyltransferase"/>
</dbReference>
<comment type="caution">
    <text evidence="4">The sequence shown here is derived from an EMBL/GenBank/DDBJ whole genome shotgun (WGS) entry which is preliminary data.</text>
</comment>
<dbReference type="EMBL" id="JAUSUB010000034">
    <property type="protein sequence ID" value="MDQ0273170.1"/>
    <property type="molecule type" value="Genomic_DNA"/>
</dbReference>
<name>A0ABU0AT02_9BACI</name>
<dbReference type="PROSITE" id="PS51186">
    <property type="entry name" value="GNAT"/>
    <property type="match status" value="1"/>
</dbReference>
<sequence>MLTNTIVRTMKIEDIPQIQKVAKESWNATYEGIIPKQAQESFLQSAYSDKMLVRRLEQSVFFVAEWDDRIIGFANYSQMRKDGEVELGAIYLSPGVQGKGLGTVLLQAGIDHFDDVKTIMINVAKDNRIGRNFYDAKGFQQIAEFDDLFKGQLIETITMVLKIDKK</sequence>
<evidence type="ECO:0000256" key="2">
    <source>
        <dbReference type="ARBA" id="ARBA00023315"/>
    </source>
</evidence>
<organism evidence="4 5">
    <name type="scientific">Cytobacillus purgationiresistens</name>
    <dbReference type="NCBI Taxonomy" id="863449"/>
    <lineage>
        <taxon>Bacteria</taxon>
        <taxon>Bacillati</taxon>
        <taxon>Bacillota</taxon>
        <taxon>Bacilli</taxon>
        <taxon>Bacillales</taxon>
        <taxon>Bacillaceae</taxon>
        <taxon>Cytobacillus</taxon>
    </lineage>
</organism>
<reference evidence="4 5" key="1">
    <citation type="submission" date="2023-07" db="EMBL/GenBank/DDBJ databases">
        <title>Genomic Encyclopedia of Type Strains, Phase IV (KMG-IV): sequencing the most valuable type-strain genomes for metagenomic binning, comparative biology and taxonomic classification.</title>
        <authorList>
            <person name="Goeker M."/>
        </authorList>
    </citation>
    <scope>NUCLEOTIDE SEQUENCE [LARGE SCALE GENOMIC DNA]</scope>
    <source>
        <strain evidence="4 5">DSM 23494</strain>
    </source>
</reference>
<evidence type="ECO:0000313" key="5">
    <source>
        <dbReference type="Proteomes" id="UP001238088"/>
    </source>
</evidence>
<evidence type="ECO:0000256" key="1">
    <source>
        <dbReference type="ARBA" id="ARBA00022679"/>
    </source>
</evidence>
<keyword evidence="5" id="KW-1185">Reference proteome</keyword>
<feature type="domain" description="N-acetyltransferase" evidence="3">
    <location>
        <begin position="5"/>
        <end position="164"/>
    </location>
</feature>
<evidence type="ECO:0000313" key="4">
    <source>
        <dbReference type="EMBL" id="MDQ0273170.1"/>
    </source>
</evidence>
<dbReference type="SUPFAM" id="SSF55729">
    <property type="entry name" value="Acyl-CoA N-acyltransferases (Nat)"/>
    <property type="match status" value="1"/>
</dbReference>
<dbReference type="RefSeq" id="WP_307478926.1">
    <property type="nucleotide sequence ID" value="NZ_JAUSUB010000034.1"/>
</dbReference>